<dbReference type="GO" id="GO:0016779">
    <property type="term" value="F:nucleotidyltransferase activity"/>
    <property type="evidence" value="ECO:0007669"/>
    <property type="project" value="UniProtKB-KW"/>
</dbReference>
<evidence type="ECO:0000313" key="4">
    <source>
        <dbReference type="EMBL" id="MWV70684.1"/>
    </source>
</evidence>
<evidence type="ECO:0000256" key="2">
    <source>
        <dbReference type="ARBA" id="ARBA00022695"/>
    </source>
</evidence>
<proteinExistence type="predicted"/>
<dbReference type="OrthoDB" id="9788272at2"/>
<dbReference type="Pfam" id="PF00483">
    <property type="entry name" value="NTP_transferase"/>
    <property type="match status" value="1"/>
</dbReference>
<dbReference type="AlphaFoldDB" id="A0A347VP75"/>
<dbReference type="EMBL" id="JRMP02000006">
    <property type="protein sequence ID" value="TLD94599.1"/>
    <property type="molecule type" value="Genomic_DNA"/>
</dbReference>
<dbReference type="PANTHER" id="PTHR43584:SF8">
    <property type="entry name" value="N-ACETYLMURAMATE ALPHA-1-PHOSPHATE URIDYLYLTRANSFERASE"/>
    <property type="match status" value="1"/>
</dbReference>
<evidence type="ECO:0000256" key="1">
    <source>
        <dbReference type="ARBA" id="ARBA00022679"/>
    </source>
</evidence>
<dbReference type="STRING" id="1548018.LS64_07675"/>
<dbReference type="Gene3D" id="3.90.550.10">
    <property type="entry name" value="Spore Coat Polysaccharide Biosynthesis Protein SpsA, Chain A"/>
    <property type="match status" value="2"/>
</dbReference>
<gene>
    <name evidence="4" type="ORF">DCO61_11995</name>
    <name evidence="5" type="ORF">LS64_005430</name>
</gene>
<keyword evidence="2 5" id="KW-0548">Nucleotidyltransferase</keyword>
<organism evidence="5 6">
    <name type="scientific">Helicobacter saguini</name>
    <dbReference type="NCBI Taxonomy" id="1548018"/>
    <lineage>
        <taxon>Bacteria</taxon>
        <taxon>Pseudomonadati</taxon>
        <taxon>Campylobacterota</taxon>
        <taxon>Epsilonproteobacteria</taxon>
        <taxon>Campylobacterales</taxon>
        <taxon>Helicobacteraceae</taxon>
        <taxon>Helicobacter</taxon>
    </lineage>
</organism>
<sequence>MKDSNTNAIILAAGFGSRLMPLTANVPKCMVEYKGRKIIDYELEALKNAEIIESKLQDCLKDSKKDSIESNSNKIKNIAVIGGYKADILQDYLKNKINRFYINSNFANTNMVATLFCGREFLRECVENKSDLIVSYADIIYTHDIVEKLLESSGELNIIVDDSWLKLWEKRFDNPLSDAETLKIRDGKIKELGKKARDFSEIESQYIGLFKIRADFLAEVIRFYDSLDKGAIYDGKDFQNMYMTSFLQAIIDKYDNARAVRINGGWLEIDNASDLAL</sequence>
<reference evidence="5" key="3">
    <citation type="submission" date="2018-04" db="EMBL/GenBank/DDBJ databases">
        <authorList>
            <person name="Sheh A."/>
            <person name="Shen Z."/>
            <person name="Mannion A.J."/>
            <person name="Fox J.G."/>
        </authorList>
    </citation>
    <scope>NUCLEOTIDE SEQUENCE</scope>
    <source>
        <strain evidence="5">MIT 97-6194</strain>
    </source>
</reference>
<feature type="domain" description="Nucleotidyl transferase" evidence="3">
    <location>
        <begin position="8"/>
        <end position="53"/>
    </location>
</feature>
<dbReference type="RefSeq" id="WP_118949335.1">
    <property type="nucleotide sequence ID" value="NZ_JRMP02000006.1"/>
</dbReference>
<evidence type="ECO:0000313" key="7">
    <source>
        <dbReference type="Proteomes" id="UP000477070"/>
    </source>
</evidence>
<keyword evidence="6" id="KW-1185">Reference proteome</keyword>
<dbReference type="InterPro" id="IPR050065">
    <property type="entry name" value="GlmU-like"/>
</dbReference>
<keyword evidence="1 5" id="KW-0808">Transferase</keyword>
<dbReference type="SUPFAM" id="SSF53448">
    <property type="entry name" value="Nucleotide-diphospho-sugar transferases"/>
    <property type="match status" value="1"/>
</dbReference>
<accession>A0A347VP75</accession>
<reference evidence="5 6" key="1">
    <citation type="journal article" date="2014" name="Genome Announc.">
        <title>Draft genome sequences of eight enterohepatic helicobacter species isolated from both laboratory and wild rodents.</title>
        <authorList>
            <person name="Sheh A."/>
            <person name="Shen Z."/>
            <person name="Fox J.G."/>
        </authorList>
    </citation>
    <scope>NUCLEOTIDE SEQUENCE [LARGE SCALE GENOMIC DNA]</scope>
    <source>
        <strain evidence="5 6">MIT 97-6194</strain>
    </source>
</reference>
<dbReference type="Proteomes" id="UP000477070">
    <property type="component" value="Unassembled WGS sequence"/>
</dbReference>
<dbReference type="CDD" id="cd02523">
    <property type="entry name" value="PC_cytidylyltransferase"/>
    <property type="match status" value="1"/>
</dbReference>
<dbReference type="Proteomes" id="UP000029714">
    <property type="component" value="Unassembled WGS sequence"/>
</dbReference>
<reference evidence="5 6" key="2">
    <citation type="journal article" date="2016" name="Infect. Immun.">
        <title>Helicobacter saguini, a Novel Helicobacter Isolated from Cotton-Top Tamarins with Ulcerative Colitis, Has Proinflammatory Properties and Induces Typhlocolitis and Dysplasia in Gnotobiotic IL-10-/- Mice.</title>
        <authorList>
            <person name="Shen Z."/>
            <person name="Mannion A."/>
            <person name="Whary M.T."/>
            <person name="Muthupalani S."/>
            <person name="Sheh A."/>
            <person name="Feng Y."/>
            <person name="Gong G."/>
            <person name="Vandamme P."/>
            <person name="Holcombe H.R."/>
            <person name="Paster B.J."/>
            <person name="Fox J.G."/>
        </authorList>
    </citation>
    <scope>NUCLEOTIDE SEQUENCE [LARGE SCALE GENOMIC DNA]</scope>
    <source>
        <strain evidence="5 6">MIT 97-6194</strain>
    </source>
</reference>
<dbReference type="InterPro" id="IPR029044">
    <property type="entry name" value="Nucleotide-diphossugar_trans"/>
</dbReference>
<name>A0A347VP75_9HELI</name>
<reference evidence="4 7" key="4">
    <citation type="submission" date="2019-12" db="EMBL/GenBank/DDBJ databases">
        <title>Multi-Generational Helicobacter saguini Isolates.</title>
        <authorList>
            <person name="Mannion A."/>
            <person name="Shen Z."/>
            <person name="Fox J.G."/>
        </authorList>
    </citation>
    <scope>NUCLEOTIDE SEQUENCE [LARGE SCALE GENOMIC DNA]</scope>
    <source>
        <strain evidence="4">16-048</strain>
        <strain evidence="7">16-048 (F4)</strain>
    </source>
</reference>
<protein>
    <submittedName>
        <fullName evidence="4">NTP transferase domain-containing protein</fullName>
    </submittedName>
    <submittedName>
        <fullName evidence="5">Phosphocholine cytidylyltransferase family protein</fullName>
    </submittedName>
</protein>
<dbReference type="InterPro" id="IPR005835">
    <property type="entry name" value="NTP_transferase_dom"/>
</dbReference>
<dbReference type="EMBL" id="QBIU01000002">
    <property type="protein sequence ID" value="MWV70684.1"/>
    <property type="molecule type" value="Genomic_DNA"/>
</dbReference>
<evidence type="ECO:0000313" key="6">
    <source>
        <dbReference type="Proteomes" id="UP000029714"/>
    </source>
</evidence>
<evidence type="ECO:0000259" key="3">
    <source>
        <dbReference type="Pfam" id="PF00483"/>
    </source>
</evidence>
<comment type="caution">
    <text evidence="5">The sequence shown here is derived from an EMBL/GenBank/DDBJ whole genome shotgun (WGS) entry which is preliminary data.</text>
</comment>
<evidence type="ECO:0000313" key="5">
    <source>
        <dbReference type="EMBL" id="TLD94599.1"/>
    </source>
</evidence>
<dbReference type="PANTHER" id="PTHR43584">
    <property type="entry name" value="NUCLEOTIDYL TRANSFERASE"/>
    <property type="match status" value="1"/>
</dbReference>